<dbReference type="EMBL" id="BAABGL010000002">
    <property type="protein sequence ID" value="GAA4384131.1"/>
    <property type="molecule type" value="Genomic_DNA"/>
</dbReference>
<sequence length="398" mass="42201">MSDSLQSLVNRAIFFSTEMQTRFGLRIADAEWEVDFSENPRLAFTGEHPLTLTAHLIGTEADSPRTWHWGWDNVNEFPEPVVARSHEVRRLGAARGIGELTTDEFDSDDELPLRLVLAAKELTGIWAHYPAAAGGGTVVWMLVESPELALDAPDIKSLVRSMAQGLTETTVTDHVEALQAYAEHRGFPLVMRPDGTLRVLAADGWADVTVDEQRRITNCQVHSPLEGEAAEEFAAARSAVSGEPGATSEGTVPAPAPTPAEAPAETSAPVESPVEESAEAPAAPEPVEPAPAPTAPEPVEPAPDVEQPAEDTAPAPESPAAETAPAPEPSTAAEAPAPEPQPEPRPAPVEPSAPEPAPEPADSAPRPAPEPTADRPADAPAEDAEPRKKGFFRKLFGR</sequence>
<comment type="caution">
    <text evidence="2">The sequence shown here is derived from an EMBL/GenBank/DDBJ whole genome shotgun (WGS) entry which is preliminary data.</text>
</comment>
<gene>
    <name evidence="2" type="ORF">GCM10023167_04490</name>
</gene>
<evidence type="ECO:0000313" key="2">
    <source>
        <dbReference type="EMBL" id="GAA4384131.1"/>
    </source>
</evidence>
<feature type="compositionally biased region" description="Low complexity" evidence="1">
    <location>
        <begin position="302"/>
        <end position="336"/>
    </location>
</feature>
<dbReference type="InterPro" id="IPR049249">
    <property type="entry name" value="DUF6882"/>
</dbReference>
<organism evidence="2 3">
    <name type="scientific">Brevibacterium pityocampae</name>
    <dbReference type="NCBI Taxonomy" id="506594"/>
    <lineage>
        <taxon>Bacteria</taxon>
        <taxon>Bacillati</taxon>
        <taxon>Actinomycetota</taxon>
        <taxon>Actinomycetes</taxon>
        <taxon>Micrococcales</taxon>
        <taxon>Brevibacteriaceae</taxon>
        <taxon>Brevibacterium</taxon>
    </lineage>
</organism>
<feature type="compositionally biased region" description="Low complexity" evidence="1">
    <location>
        <begin position="261"/>
        <end position="272"/>
    </location>
</feature>
<feature type="compositionally biased region" description="Basic residues" evidence="1">
    <location>
        <begin position="389"/>
        <end position="398"/>
    </location>
</feature>
<proteinExistence type="predicted"/>
<keyword evidence="3" id="KW-1185">Reference proteome</keyword>
<feature type="compositionally biased region" description="Pro residues" evidence="1">
    <location>
        <begin position="337"/>
        <end position="359"/>
    </location>
</feature>
<evidence type="ECO:0000313" key="3">
    <source>
        <dbReference type="Proteomes" id="UP001500642"/>
    </source>
</evidence>
<reference evidence="3" key="1">
    <citation type="journal article" date="2019" name="Int. J. Syst. Evol. Microbiol.">
        <title>The Global Catalogue of Microorganisms (GCM) 10K type strain sequencing project: providing services to taxonomists for standard genome sequencing and annotation.</title>
        <authorList>
            <consortium name="The Broad Institute Genomics Platform"/>
            <consortium name="The Broad Institute Genome Sequencing Center for Infectious Disease"/>
            <person name="Wu L."/>
            <person name="Ma J."/>
        </authorList>
    </citation>
    <scope>NUCLEOTIDE SEQUENCE [LARGE SCALE GENOMIC DNA]</scope>
    <source>
        <strain evidence="3">JCM 17808</strain>
    </source>
</reference>
<evidence type="ECO:0000256" key="1">
    <source>
        <dbReference type="SAM" id="MobiDB-lite"/>
    </source>
</evidence>
<feature type="compositionally biased region" description="Pro residues" evidence="1">
    <location>
        <begin position="283"/>
        <end position="301"/>
    </location>
</feature>
<protein>
    <submittedName>
        <fullName evidence="2">Uncharacterized protein</fullName>
    </submittedName>
</protein>
<name>A0ABP8J308_9MICO</name>
<feature type="region of interest" description="Disordered" evidence="1">
    <location>
        <begin position="235"/>
        <end position="398"/>
    </location>
</feature>
<dbReference type="Pfam" id="PF21813">
    <property type="entry name" value="DUF6882"/>
    <property type="match status" value="1"/>
</dbReference>
<accession>A0ABP8J308</accession>
<dbReference type="Proteomes" id="UP001500642">
    <property type="component" value="Unassembled WGS sequence"/>
</dbReference>
<dbReference type="RefSeq" id="WP_345029474.1">
    <property type="nucleotide sequence ID" value="NZ_BAABGL010000002.1"/>
</dbReference>